<dbReference type="Proteomes" id="UP001151760">
    <property type="component" value="Unassembled WGS sequence"/>
</dbReference>
<gene>
    <name evidence="4" type="ORF">Tco_0707586</name>
</gene>
<dbReference type="PROSITE" id="PS00678">
    <property type="entry name" value="WD_REPEATS_1"/>
    <property type="match status" value="1"/>
</dbReference>
<dbReference type="InterPro" id="IPR001680">
    <property type="entry name" value="WD40_rpt"/>
</dbReference>
<evidence type="ECO:0000256" key="2">
    <source>
        <dbReference type="ARBA" id="ARBA00022737"/>
    </source>
</evidence>
<dbReference type="InterPro" id="IPR015943">
    <property type="entry name" value="WD40/YVTN_repeat-like_dom_sf"/>
</dbReference>
<dbReference type="InterPro" id="IPR029052">
    <property type="entry name" value="Metallo-depent_PP-like"/>
</dbReference>
<organism evidence="4 5">
    <name type="scientific">Tanacetum coccineum</name>
    <dbReference type="NCBI Taxonomy" id="301880"/>
    <lineage>
        <taxon>Eukaryota</taxon>
        <taxon>Viridiplantae</taxon>
        <taxon>Streptophyta</taxon>
        <taxon>Embryophyta</taxon>
        <taxon>Tracheophyta</taxon>
        <taxon>Spermatophyta</taxon>
        <taxon>Magnoliopsida</taxon>
        <taxon>eudicotyledons</taxon>
        <taxon>Gunneridae</taxon>
        <taxon>Pentapetalae</taxon>
        <taxon>asterids</taxon>
        <taxon>campanulids</taxon>
        <taxon>Asterales</taxon>
        <taxon>Asteraceae</taxon>
        <taxon>Asteroideae</taxon>
        <taxon>Anthemideae</taxon>
        <taxon>Anthemidinae</taxon>
        <taxon>Tanacetum</taxon>
    </lineage>
</organism>
<dbReference type="PROSITE" id="PS50082">
    <property type="entry name" value="WD_REPEATS_2"/>
    <property type="match status" value="1"/>
</dbReference>
<comment type="caution">
    <text evidence="4">The sequence shown here is derived from an EMBL/GenBank/DDBJ whole genome shotgun (WGS) entry which is preliminary data.</text>
</comment>
<feature type="repeat" description="WD" evidence="3">
    <location>
        <begin position="211"/>
        <end position="254"/>
    </location>
</feature>
<evidence type="ECO:0000256" key="1">
    <source>
        <dbReference type="ARBA" id="ARBA00022574"/>
    </source>
</evidence>
<dbReference type="SUPFAM" id="SSF56300">
    <property type="entry name" value="Metallo-dependent phosphatases"/>
    <property type="match status" value="1"/>
</dbReference>
<evidence type="ECO:0000313" key="4">
    <source>
        <dbReference type="EMBL" id="GJS74745.1"/>
    </source>
</evidence>
<accession>A0ABQ4YAM0</accession>
<dbReference type="PANTHER" id="PTHR44083">
    <property type="entry name" value="TOPLESS-RELATED PROTEIN 1-RELATED"/>
    <property type="match status" value="1"/>
</dbReference>
<dbReference type="Gene3D" id="3.60.21.10">
    <property type="match status" value="1"/>
</dbReference>
<dbReference type="InterPro" id="IPR036322">
    <property type="entry name" value="WD40_repeat_dom_sf"/>
</dbReference>
<dbReference type="SMART" id="SM00320">
    <property type="entry name" value="WD40"/>
    <property type="match status" value="3"/>
</dbReference>
<dbReference type="InterPro" id="IPR019775">
    <property type="entry name" value="WD40_repeat_CS"/>
</dbReference>
<reference evidence="4" key="2">
    <citation type="submission" date="2022-01" db="EMBL/GenBank/DDBJ databases">
        <authorList>
            <person name="Yamashiro T."/>
            <person name="Shiraishi A."/>
            <person name="Satake H."/>
            <person name="Nakayama K."/>
        </authorList>
    </citation>
    <scope>NUCLEOTIDE SEQUENCE</scope>
</reference>
<name>A0ABQ4YAM0_9ASTR</name>
<dbReference type="InterPro" id="IPR027728">
    <property type="entry name" value="Topless_fam"/>
</dbReference>
<feature type="non-terminal residue" evidence="4">
    <location>
        <position position="1"/>
    </location>
</feature>
<protein>
    <submittedName>
        <fullName evidence="4">Topless-related protein 4-like protein isoform X1</fullName>
    </submittedName>
</protein>
<sequence length="407" mass="45464">SITETPQRSNVQELMVVVEKLTRPVLAVGMSTFIFGRLAICATVHSQDQLIMTQELGIGIVAYSPLGRGFFSSGPKLLENLEEGDFHKYLPRFQPENLGHKWLKLSLLHQLIQSMERDHGKLNQCSESVLEQTMVTFPFGTLRVAHKMFIIWDVSTCSQALQDSLMNEIPAFVTRILWSPDGLFLSVAFSKHIVQIYYYLTGHELRNHLEIEAHIGNVNDLAFLNRDHSLYIITCGQNTTVKIWDVVTGVKLRTLEGHDAPVYSVCVQSNPNIQACDIAPRDASVEHYIQPGSIDVTQAMTNEISSGNVDTIFHIGDKSYATGFLVKWDFFLHLITLVASQVSYMTAIGNHERGSEAFSNPPNLRRNASSSANIDDLASKCTPPNPAPLRCTSSLSFDAKLFVQTFY</sequence>
<dbReference type="Pfam" id="PF00400">
    <property type="entry name" value="WD40"/>
    <property type="match status" value="1"/>
</dbReference>
<proteinExistence type="predicted"/>
<dbReference type="EMBL" id="BQNB010010252">
    <property type="protein sequence ID" value="GJS74745.1"/>
    <property type="molecule type" value="Genomic_DNA"/>
</dbReference>
<dbReference type="SUPFAM" id="SSF51430">
    <property type="entry name" value="NAD(P)-linked oxidoreductase"/>
    <property type="match status" value="1"/>
</dbReference>
<evidence type="ECO:0000256" key="3">
    <source>
        <dbReference type="PROSITE-ProRule" id="PRU00221"/>
    </source>
</evidence>
<keyword evidence="5" id="KW-1185">Reference proteome</keyword>
<dbReference type="Gene3D" id="3.20.20.100">
    <property type="entry name" value="NADP-dependent oxidoreductase domain"/>
    <property type="match status" value="1"/>
</dbReference>
<keyword evidence="2" id="KW-0677">Repeat</keyword>
<dbReference type="InterPro" id="IPR036812">
    <property type="entry name" value="NAD(P)_OxRdtase_dom_sf"/>
</dbReference>
<keyword evidence="1 3" id="KW-0853">WD repeat</keyword>
<dbReference type="PANTHER" id="PTHR44083:SF48">
    <property type="entry name" value="TOPLESS-RELATED PROTEIN 4"/>
    <property type="match status" value="1"/>
</dbReference>
<evidence type="ECO:0000313" key="5">
    <source>
        <dbReference type="Proteomes" id="UP001151760"/>
    </source>
</evidence>
<dbReference type="SUPFAM" id="SSF50978">
    <property type="entry name" value="WD40 repeat-like"/>
    <property type="match status" value="1"/>
</dbReference>
<reference evidence="4" key="1">
    <citation type="journal article" date="2022" name="Int. J. Mol. Sci.">
        <title>Draft Genome of Tanacetum Coccineum: Genomic Comparison of Closely Related Tanacetum-Family Plants.</title>
        <authorList>
            <person name="Yamashiro T."/>
            <person name="Shiraishi A."/>
            <person name="Nakayama K."/>
            <person name="Satake H."/>
        </authorList>
    </citation>
    <scope>NUCLEOTIDE SEQUENCE</scope>
</reference>
<dbReference type="Gene3D" id="2.130.10.10">
    <property type="entry name" value="YVTN repeat-like/Quinoprotein amine dehydrogenase"/>
    <property type="match status" value="1"/>
</dbReference>